<gene>
    <name evidence="1" type="ORF">H5410_030907</name>
</gene>
<protein>
    <submittedName>
        <fullName evidence="1">Uncharacterized protein</fullName>
    </submittedName>
</protein>
<dbReference type="EMBL" id="JACXVP010000006">
    <property type="protein sequence ID" value="KAG5599537.1"/>
    <property type="molecule type" value="Genomic_DNA"/>
</dbReference>
<dbReference type="Proteomes" id="UP000824120">
    <property type="component" value="Chromosome 6"/>
</dbReference>
<dbReference type="PANTHER" id="PTHR48154:SF1">
    <property type="entry name" value="PROTEIN, PUTATIVE-RELATED"/>
    <property type="match status" value="1"/>
</dbReference>
<comment type="caution">
    <text evidence="1">The sequence shown here is derived from an EMBL/GenBank/DDBJ whole genome shotgun (WGS) entry which is preliminary data.</text>
</comment>
<dbReference type="PANTHER" id="PTHR48154">
    <property type="entry name" value="PROTEIN, PUTATIVE-RELATED"/>
    <property type="match status" value="1"/>
</dbReference>
<name>A0A9J5YH00_SOLCO</name>
<keyword evidence="2" id="KW-1185">Reference proteome</keyword>
<reference evidence="1 2" key="1">
    <citation type="submission" date="2020-09" db="EMBL/GenBank/DDBJ databases">
        <title>De no assembly of potato wild relative species, Solanum commersonii.</title>
        <authorList>
            <person name="Cho K."/>
        </authorList>
    </citation>
    <scope>NUCLEOTIDE SEQUENCE [LARGE SCALE GENOMIC DNA]</scope>
    <source>
        <strain evidence="1">LZ3.2</strain>
        <tissue evidence="1">Leaf</tissue>
    </source>
</reference>
<accession>A0A9J5YH00</accession>
<sequence length="95" mass="10934">MGFWEPIIVTFKFLDFEITPTLKEFCSLTELPIRGRLSMISSTISTGDFLSLFDLHIFRRRKIVYAGVLRLAKYCESYGLSKCSRALGVCRQQTD</sequence>
<evidence type="ECO:0000313" key="2">
    <source>
        <dbReference type="Proteomes" id="UP000824120"/>
    </source>
</evidence>
<evidence type="ECO:0000313" key="1">
    <source>
        <dbReference type="EMBL" id="KAG5599537.1"/>
    </source>
</evidence>
<dbReference type="OrthoDB" id="1743443at2759"/>
<proteinExistence type="predicted"/>
<organism evidence="1 2">
    <name type="scientific">Solanum commersonii</name>
    <name type="common">Commerson's wild potato</name>
    <name type="synonym">Commerson's nightshade</name>
    <dbReference type="NCBI Taxonomy" id="4109"/>
    <lineage>
        <taxon>Eukaryota</taxon>
        <taxon>Viridiplantae</taxon>
        <taxon>Streptophyta</taxon>
        <taxon>Embryophyta</taxon>
        <taxon>Tracheophyta</taxon>
        <taxon>Spermatophyta</taxon>
        <taxon>Magnoliopsida</taxon>
        <taxon>eudicotyledons</taxon>
        <taxon>Gunneridae</taxon>
        <taxon>Pentapetalae</taxon>
        <taxon>asterids</taxon>
        <taxon>lamiids</taxon>
        <taxon>Solanales</taxon>
        <taxon>Solanaceae</taxon>
        <taxon>Solanoideae</taxon>
        <taxon>Solaneae</taxon>
        <taxon>Solanum</taxon>
    </lineage>
</organism>
<dbReference type="AlphaFoldDB" id="A0A9J5YH00"/>